<dbReference type="PATRIC" id="fig|45071.6.peg.803"/>
<keyword evidence="2" id="KW-0472">Membrane</keyword>
<reference evidence="3 4" key="1">
    <citation type="submission" date="2016-02" db="EMBL/GenBank/DDBJ databases">
        <title>Secondary metabolites in Legionella.</title>
        <authorList>
            <person name="Tobias N.J."/>
            <person name="Bode H.B."/>
        </authorList>
    </citation>
    <scope>NUCLEOTIDE SEQUENCE [LARGE SCALE GENOMIC DNA]</scope>
    <source>
        <strain evidence="3 4">DSM 19216</strain>
    </source>
</reference>
<evidence type="ECO:0000313" key="4">
    <source>
        <dbReference type="Proteomes" id="UP000095229"/>
    </source>
</evidence>
<name>A0A1E5JRJ8_9GAMM</name>
<protein>
    <submittedName>
        <fullName evidence="3">Uncharacterized protein</fullName>
    </submittedName>
</protein>
<keyword evidence="2" id="KW-0812">Transmembrane</keyword>
<keyword evidence="2" id="KW-1133">Transmembrane helix</keyword>
<proteinExistence type="predicted"/>
<sequence length="531" mass="59203">MPGYLPTNDLTFPCLFRENKKSLEPICASKISYVLERHKNVVIVRTPIHVESFKTFFEDLKERIDLSQMHVVLGVVGQGVSNDHIVTMHLPPGKQPHVYDSKYSNPERFFSLPRTKNSLINKIRNALYALNPNSNQTINLKHLDCEQIESATYHAFGTQSFFDDITYAYHTRSIIKTLASFLKKDINPSPEQLLDALINPVAKSAQILKENAPNLIKISFFSFLKKAWHDTFLSLAQEDEKDTYHFGHYFFGWPSKPNASKIAYFLTLKFITAPLTNLLSLITEFPLNFLSETCSFFKNKVLSWAPTHGITQSIRTLLLLSTEGLQGLFKGAYYLLRTVTSPLVSYKAARKVHPALGYLSALASVCIIGAAIAALAFFAPPIFAALMPSMGPGALSLLSTLAYPFVQLFSLVSFSLPAATGAMLSFATGALFLGILHLLGRKTIYPETSPSEDMNEIPQQTLTGSNVSNHLGRSSIYGLDNRFTTEVPSIEGESYIFDSPLEKRRSSTKEKTGDDFKPNDNQATIDKIIFT</sequence>
<feature type="transmembrane region" description="Helical" evidence="2">
    <location>
        <begin position="355"/>
        <end position="378"/>
    </location>
</feature>
<dbReference type="RefSeq" id="WP_058516659.1">
    <property type="nucleotide sequence ID" value="NZ_CAAAIE010000002.1"/>
</dbReference>
<dbReference type="OrthoDB" id="5653329at2"/>
<accession>A0A1E5JRJ8</accession>
<comment type="caution">
    <text evidence="3">The sequence shown here is derived from an EMBL/GenBank/DDBJ whole genome shotgun (WGS) entry which is preliminary data.</text>
</comment>
<dbReference type="EMBL" id="LSOG01000057">
    <property type="protein sequence ID" value="OEH47142.1"/>
    <property type="molecule type" value="Genomic_DNA"/>
</dbReference>
<dbReference type="AlphaFoldDB" id="A0A1E5JRJ8"/>
<dbReference type="Proteomes" id="UP000095229">
    <property type="component" value="Unassembled WGS sequence"/>
</dbReference>
<gene>
    <name evidence="3" type="ORF">lpari_01917</name>
</gene>
<evidence type="ECO:0000313" key="3">
    <source>
        <dbReference type="EMBL" id="OEH47142.1"/>
    </source>
</evidence>
<feature type="transmembrane region" description="Helical" evidence="2">
    <location>
        <begin position="418"/>
        <end position="439"/>
    </location>
</feature>
<dbReference type="STRING" id="45071.Lpar_0749"/>
<feature type="compositionally biased region" description="Basic and acidic residues" evidence="1">
    <location>
        <begin position="501"/>
        <end position="518"/>
    </location>
</feature>
<evidence type="ECO:0000256" key="1">
    <source>
        <dbReference type="SAM" id="MobiDB-lite"/>
    </source>
</evidence>
<organism evidence="3 4">
    <name type="scientific">Legionella parisiensis</name>
    <dbReference type="NCBI Taxonomy" id="45071"/>
    <lineage>
        <taxon>Bacteria</taxon>
        <taxon>Pseudomonadati</taxon>
        <taxon>Pseudomonadota</taxon>
        <taxon>Gammaproteobacteria</taxon>
        <taxon>Legionellales</taxon>
        <taxon>Legionellaceae</taxon>
        <taxon>Legionella</taxon>
    </lineage>
</organism>
<feature type="region of interest" description="Disordered" evidence="1">
    <location>
        <begin position="501"/>
        <end position="520"/>
    </location>
</feature>
<keyword evidence="4" id="KW-1185">Reference proteome</keyword>
<feature type="transmembrane region" description="Helical" evidence="2">
    <location>
        <begin position="385"/>
        <end position="406"/>
    </location>
</feature>
<evidence type="ECO:0000256" key="2">
    <source>
        <dbReference type="SAM" id="Phobius"/>
    </source>
</evidence>